<dbReference type="Proteomes" id="UP000017668">
    <property type="component" value="Unassembled WGS sequence"/>
</dbReference>
<evidence type="ECO:0000313" key="2">
    <source>
        <dbReference type="Proteomes" id="UP000017668"/>
    </source>
</evidence>
<name>A0ABN0HEY5_RHILU</name>
<reference evidence="1 2" key="1">
    <citation type="journal article" date="2013" name="Genome Announc.">
        <title>Genome Sequence of Rhizobium lupini HPC(L) Isolated from Saline Desert Soil, Kutch (Gujarat).</title>
        <authorList>
            <person name="Agarwal L."/>
            <person name="Purohit H.J."/>
        </authorList>
    </citation>
    <scope>NUCLEOTIDE SEQUENCE [LARGE SCALE GENOMIC DNA]</scope>
    <source>
        <strain evidence="2">HPC(L)</strain>
    </source>
</reference>
<protein>
    <submittedName>
        <fullName evidence="1">Uncharacterized protein</fullName>
    </submittedName>
</protein>
<comment type="caution">
    <text evidence="1">The sequence shown here is derived from an EMBL/GenBank/DDBJ whole genome shotgun (WGS) entry which is preliminary data.</text>
</comment>
<proteinExistence type="predicted"/>
<evidence type="ECO:0000313" key="1">
    <source>
        <dbReference type="EMBL" id="EKJ93096.1"/>
    </source>
</evidence>
<sequence length="96" mass="10026">MLGDITGNFAAAGGMADMDGILQIERFNDGEGVGGVVVHVVTIGNLGGTAMTTAVMGDNTKPLGDEEQHLRIPVIDESGQPWWKTIGWASFGPQSL</sequence>
<organism evidence="1 2">
    <name type="scientific">Bradyrhizobium lupini HPC(L)</name>
    <dbReference type="NCBI Taxonomy" id="1229491"/>
    <lineage>
        <taxon>Bacteria</taxon>
        <taxon>Pseudomonadati</taxon>
        <taxon>Pseudomonadota</taxon>
        <taxon>Alphaproteobacteria</taxon>
        <taxon>Hyphomicrobiales</taxon>
        <taxon>Nitrobacteraceae</taxon>
        <taxon>Bradyrhizobium</taxon>
    </lineage>
</organism>
<keyword evidence="2" id="KW-1185">Reference proteome</keyword>
<accession>A0ABN0HEY5</accession>
<gene>
    <name evidence="1" type="ORF">C241_26810</name>
</gene>
<dbReference type="EMBL" id="AMQQ01000059">
    <property type="protein sequence ID" value="EKJ93096.1"/>
    <property type="molecule type" value="Genomic_DNA"/>
</dbReference>